<evidence type="ECO:0000313" key="8">
    <source>
        <dbReference type="EMBL" id="KAF9893828.1"/>
    </source>
</evidence>
<feature type="transmembrane region" description="Helical" evidence="6">
    <location>
        <begin position="107"/>
        <end position="124"/>
    </location>
</feature>
<keyword evidence="9" id="KW-1185">Reference proteome</keyword>
<dbReference type="GO" id="GO:0015171">
    <property type="term" value="F:amino acid transmembrane transporter activity"/>
    <property type="evidence" value="ECO:0007669"/>
    <property type="project" value="TreeGrafter"/>
</dbReference>
<dbReference type="AlphaFoldDB" id="A0AAD4CWM6"/>
<dbReference type="InterPro" id="IPR004841">
    <property type="entry name" value="AA-permease/SLC12A_dom"/>
</dbReference>
<feature type="compositionally biased region" description="Basic and acidic residues" evidence="5">
    <location>
        <begin position="473"/>
        <end position="482"/>
    </location>
</feature>
<evidence type="ECO:0000259" key="7">
    <source>
        <dbReference type="Pfam" id="PF00324"/>
    </source>
</evidence>
<dbReference type="EMBL" id="VCAU01000006">
    <property type="protein sequence ID" value="KAF9893828.1"/>
    <property type="molecule type" value="Genomic_DNA"/>
</dbReference>
<evidence type="ECO:0000256" key="3">
    <source>
        <dbReference type="ARBA" id="ARBA00022989"/>
    </source>
</evidence>
<gene>
    <name evidence="8" type="ORF">FE257_009998</name>
</gene>
<comment type="caution">
    <text evidence="8">The sequence shown here is derived from an EMBL/GenBank/DDBJ whole genome shotgun (WGS) entry which is preliminary data.</text>
</comment>
<feature type="region of interest" description="Disordered" evidence="5">
    <location>
        <begin position="469"/>
        <end position="488"/>
    </location>
</feature>
<dbReference type="GO" id="GO:0016020">
    <property type="term" value="C:membrane"/>
    <property type="evidence" value="ECO:0007669"/>
    <property type="project" value="UniProtKB-SubCell"/>
</dbReference>
<feature type="domain" description="Amino acid permease/ SLC12A" evidence="7">
    <location>
        <begin position="3"/>
        <end position="452"/>
    </location>
</feature>
<evidence type="ECO:0000256" key="2">
    <source>
        <dbReference type="ARBA" id="ARBA00022692"/>
    </source>
</evidence>
<dbReference type="PIRSF" id="PIRSF006060">
    <property type="entry name" value="AA_transporter"/>
    <property type="match status" value="1"/>
</dbReference>
<accession>A0AAD4CWM6</accession>
<reference evidence="8" key="1">
    <citation type="journal article" date="2019" name="Beilstein J. Org. Chem.">
        <title>Nanangenines: drimane sesquiterpenoids as the dominant metabolite cohort of a novel Australian fungus, Aspergillus nanangensis.</title>
        <authorList>
            <person name="Lacey H.J."/>
            <person name="Gilchrist C.L.M."/>
            <person name="Crombie A."/>
            <person name="Kalaitzis J.A."/>
            <person name="Vuong D."/>
            <person name="Rutledge P.J."/>
            <person name="Turner P."/>
            <person name="Pitt J.I."/>
            <person name="Lacey E."/>
            <person name="Chooi Y.H."/>
            <person name="Piggott A.M."/>
        </authorList>
    </citation>
    <scope>NUCLEOTIDE SEQUENCE</scope>
    <source>
        <strain evidence="8">MST-FP2251</strain>
    </source>
</reference>
<evidence type="ECO:0000256" key="5">
    <source>
        <dbReference type="SAM" id="MobiDB-lite"/>
    </source>
</evidence>
<keyword evidence="4 6" id="KW-0472">Membrane</keyword>
<dbReference type="PANTHER" id="PTHR43341:SF34">
    <property type="entry name" value="TRANSPORTER, PUTATIVE (EUROFUNG)-RELATED"/>
    <property type="match status" value="1"/>
</dbReference>
<evidence type="ECO:0000256" key="4">
    <source>
        <dbReference type="ARBA" id="ARBA00023136"/>
    </source>
</evidence>
<keyword evidence="3 6" id="KW-1133">Transmembrane helix</keyword>
<feature type="transmembrane region" description="Helical" evidence="6">
    <location>
        <begin position="233"/>
        <end position="250"/>
    </location>
</feature>
<proteinExistence type="predicted"/>
<dbReference type="PANTHER" id="PTHR43341">
    <property type="entry name" value="AMINO ACID PERMEASE"/>
    <property type="match status" value="1"/>
</dbReference>
<feature type="transmembrane region" description="Helical" evidence="6">
    <location>
        <begin position="30"/>
        <end position="50"/>
    </location>
</feature>
<protein>
    <recommendedName>
        <fullName evidence="7">Amino acid permease/ SLC12A domain-containing protein</fullName>
    </recommendedName>
</protein>
<comment type="subcellular location">
    <subcellularLocation>
        <location evidence="1">Membrane</location>
        <topology evidence="1">Multi-pass membrane protein</topology>
    </subcellularLocation>
</comment>
<feature type="transmembrane region" description="Helical" evidence="6">
    <location>
        <begin position="328"/>
        <end position="346"/>
    </location>
</feature>
<feature type="transmembrane region" description="Helical" evidence="6">
    <location>
        <begin position="358"/>
        <end position="381"/>
    </location>
</feature>
<feature type="transmembrane region" description="Helical" evidence="6">
    <location>
        <begin position="136"/>
        <end position="156"/>
    </location>
</feature>
<dbReference type="InterPro" id="IPR050524">
    <property type="entry name" value="APC_YAT"/>
</dbReference>
<organism evidence="8 9">
    <name type="scientific">Aspergillus nanangensis</name>
    <dbReference type="NCBI Taxonomy" id="2582783"/>
    <lineage>
        <taxon>Eukaryota</taxon>
        <taxon>Fungi</taxon>
        <taxon>Dikarya</taxon>
        <taxon>Ascomycota</taxon>
        <taxon>Pezizomycotina</taxon>
        <taxon>Eurotiomycetes</taxon>
        <taxon>Eurotiomycetidae</taxon>
        <taxon>Eurotiales</taxon>
        <taxon>Aspergillaceae</taxon>
        <taxon>Aspergillus</taxon>
        <taxon>Aspergillus subgen. Circumdati</taxon>
    </lineage>
</organism>
<feature type="transmembrane region" description="Helical" evidence="6">
    <location>
        <begin position="71"/>
        <end position="87"/>
    </location>
</feature>
<name>A0AAD4CWM6_ASPNN</name>
<feature type="transmembrane region" description="Helical" evidence="6">
    <location>
        <begin position="428"/>
        <end position="448"/>
    </location>
</feature>
<dbReference type="Pfam" id="PF00324">
    <property type="entry name" value="AA_permease"/>
    <property type="match status" value="1"/>
</dbReference>
<sequence>MVVGPTVGTGLFIGSGQALAAGGPASLISSYIFISILVYCLTTAVAEIAAHMPAEDGTMLTHTHRYTSSHLGFSVGYLRWYSMALLVPFEITNAMVNLGLWIPEPKVAIRLTIVICVIFGFNMLPERTFKRSEVAFTGLKLITATGLAIVSVYLAIRGVPGTPERGFHYWRDPGPMKEYLVDGPLGQFLGLVQCVLYSTVSFIFSPEMIVQKREQLDSEANHSILRLSQLDNVYLFIVYILSALAISIVAPSDDPLLTNHGIGAGMSPYLVGIKKAHIPVLPTVTTTLIFLSSIASARSFLYISSRTLCSLAEIEHAPSMFKARNKYGVPYVSVIATALFSGFAYLSLAVSSSAVFNLLMYFITTSGCISWLCSCIVYLRFRRTIKARGHTSVHRARIQPYGAYFGIFFSALLPLASAAMIVAPTHNIAQNFISVFVGIVMFPMLYFGHQARAAIGRRYPRDRELSVEDGCDLSEKPGRVNDEEQEQA</sequence>
<keyword evidence="2 6" id="KW-0812">Transmembrane</keyword>
<reference evidence="8" key="2">
    <citation type="submission" date="2020-02" db="EMBL/GenBank/DDBJ databases">
        <authorList>
            <person name="Gilchrist C.L.M."/>
            <person name="Chooi Y.-H."/>
        </authorList>
    </citation>
    <scope>NUCLEOTIDE SEQUENCE</scope>
    <source>
        <strain evidence="8">MST-FP2251</strain>
    </source>
</reference>
<feature type="transmembrane region" description="Helical" evidence="6">
    <location>
        <begin position="276"/>
        <end position="297"/>
    </location>
</feature>
<evidence type="ECO:0000256" key="1">
    <source>
        <dbReference type="ARBA" id="ARBA00004141"/>
    </source>
</evidence>
<evidence type="ECO:0000313" key="9">
    <source>
        <dbReference type="Proteomes" id="UP001194746"/>
    </source>
</evidence>
<feature type="transmembrane region" description="Helical" evidence="6">
    <location>
        <begin position="401"/>
        <end position="422"/>
    </location>
</feature>
<evidence type="ECO:0000256" key="6">
    <source>
        <dbReference type="SAM" id="Phobius"/>
    </source>
</evidence>
<dbReference type="Proteomes" id="UP001194746">
    <property type="component" value="Unassembled WGS sequence"/>
</dbReference>
<dbReference type="Gene3D" id="1.20.1740.10">
    <property type="entry name" value="Amino acid/polyamine transporter I"/>
    <property type="match status" value="1"/>
</dbReference>
<feature type="transmembrane region" description="Helical" evidence="6">
    <location>
        <begin position="185"/>
        <end position="204"/>
    </location>
</feature>